<reference evidence="5" key="1">
    <citation type="submission" date="2023-03" db="EMBL/GenBank/DDBJ databases">
        <title>Massive genome expansion in bonnet fungi (Mycena s.s.) driven by repeated elements and novel gene families across ecological guilds.</title>
        <authorList>
            <consortium name="Lawrence Berkeley National Laboratory"/>
            <person name="Harder C.B."/>
            <person name="Miyauchi S."/>
            <person name="Viragh M."/>
            <person name="Kuo A."/>
            <person name="Thoen E."/>
            <person name="Andreopoulos B."/>
            <person name="Lu D."/>
            <person name="Skrede I."/>
            <person name="Drula E."/>
            <person name="Henrissat B."/>
            <person name="Morin E."/>
            <person name="Kohler A."/>
            <person name="Barry K."/>
            <person name="LaButti K."/>
            <person name="Morin E."/>
            <person name="Salamov A."/>
            <person name="Lipzen A."/>
            <person name="Mereny Z."/>
            <person name="Hegedus B."/>
            <person name="Baldrian P."/>
            <person name="Stursova M."/>
            <person name="Weitz H."/>
            <person name="Taylor A."/>
            <person name="Grigoriev I.V."/>
            <person name="Nagy L.G."/>
            <person name="Martin F."/>
            <person name="Kauserud H."/>
        </authorList>
    </citation>
    <scope>NUCLEOTIDE SEQUENCE</scope>
    <source>
        <strain evidence="5">9284</strain>
    </source>
</reference>
<dbReference type="PANTHER" id="PTHR12483">
    <property type="entry name" value="SOLUTE CARRIER FAMILY 31 COPPER TRANSPORTERS"/>
    <property type="match status" value="1"/>
</dbReference>
<dbReference type="AlphaFoldDB" id="A0AAD7G090"/>
<dbReference type="Pfam" id="PF04145">
    <property type="entry name" value="Ctr"/>
    <property type="match status" value="1"/>
</dbReference>
<keyword evidence="6" id="KW-1185">Reference proteome</keyword>
<organism evidence="5 6">
    <name type="scientific">Roridomyces roridus</name>
    <dbReference type="NCBI Taxonomy" id="1738132"/>
    <lineage>
        <taxon>Eukaryota</taxon>
        <taxon>Fungi</taxon>
        <taxon>Dikarya</taxon>
        <taxon>Basidiomycota</taxon>
        <taxon>Agaricomycotina</taxon>
        <taxon>Agaricomycetes</taxon>
        <taxon>Agaricomycetidae</taxon>
        <taxon>Agaricales</taxon>
        <taxon>Marasmiineae</taxon>
        <taxon>Mycenaceae</taxon>
        <taxon>Roridomyces</taxon>
    </lineage>
</organism>
<keyword evidence="2 4" id="KW-1133">Transmembrane helix</keyword>
<accession>A0AAD7G090</accession>
<evidence type="ECO:0000256" key="1">
    <source>
        <dbReference type="ARBA" id="ARBA00022692"/>
    </source>
</evidence>
<dbReference type="EMBL" id="JARKIF010000002">
    <property type="protein sequence ID" value="KAJ7647060.1"/>
    <property type="molecule type" value="Genomic_DNA"/>
</dbReference>
<keyword evidence="3 4" id="KW-0472">Membrane</keyword>
<comment type="caution">
    <text evidence="5">The sequence shown here is derived from an EMBL/GenBank/DDBJ whole genome shotgun (WGS) entry which is preliminary data.</text>
</comment>
<dbReference type="GO" id="GO:0005375">
    <property type="term" value="F:copper ion transmembrane transporter activity"/>
    <property type="evidence" value="ECO:0007669"/>
    <property type="project" value="UniProtKB-UniRule"/>
</dbReference>
<comment type="subcellular location">
    <subcellularLocation>
        <location evidence="4">Membrane</location>
        <topology evidence="4">Multi-pass membrane protein</topology>
    </subcellularLocation>
</comment>
<keyword evidence="4" id="KW-0186">Copper</keyword>
<keyword evidence="4" id="KW-0187">Copper transport</keyword>
<evidence type="ECO:0000313" key="6">
    <source>
        <dbReference type="Proteomes" id="UP001221142"/>
    </source>
</evidence>
<evidence type="ECO:0000313" key="5">
    <source>
        <dbReference type="EMBL" id="KAJ7647060.1"/>
    </source>
</evidence>
<evidence type="ECO:0000256" key="4">
    <source>
        <dbReference type="RuleBase" id="RU367022"/>
    </source>
</evidence>
<keyword evidence="1 4" id="KW-0812">Transmembrane</keyword>
<dbReference type="Proteomes" id="UP001221142">
    <property type="component" value="Unassembled WGS sequence"/>
</dbReference>
<evidence type="ECO:0000256" key="3">
    <source>
        <dbReference type="ARBA" id="ARBA00023136"/>
    </source>
</evidence>
<feature type="transmembrane region" description="Helical" evidence="4">
    <location>
        <begin position="145"/>
        <end position="162"/>
    </location>
</feature>
<dbReference type="PANTHER" id="PTHR12483:SF115">
    <property type="entry name" value="COPPER TRANSPORT PROTEIN"/>
    <property type="match status" value="1"/>
</dbReference>
<keyword evidence="4" id="KW-0813">Transport</keyword>
<proteinExistence type="inferred from homology"/>
<protein>
    <recommendedName>
        <fullName evidence="4">Copper transport protein</fullName>
    </recommendedName>
</protein>
<gene>
    <name evidence="5" type="ORF">FB45DRAFT_892209</name>
</gene>
<sequence>MDHSGHGMDDHSGHGGMEPPRCGMNMLWNSQIIDTCVVFPSWHIRSMSGFVWSCIAIVAIGTLDTRIALALVASGKAKRPASGIRSGRSSPSEEDAALLTGRRMFQIPSVGTPVPTTLRLLRAAVYGVTVLISFFLMLIAMTYNVYLIFATVLGAALGHIIFNGTINIDALLSEEAKGVCH</sequence>
<keyword evidence="4" id="KW-0406">Ion transport</keyword>
<feature type="transmembrane region" description="Helical" evidence="4">
    <location>
        <begin position="50"/>
        <end position="72"/>
    </location>
</feature>
<evidence type="ECO:0000256" key="2">
    <source>
        <dbReference type="ARBA" id="ARBA00022989"/>
    </source>
</evidence>
<dbReference type="GO" id="GO:0016020">
    <property type="term" value="C:membrane"/>
    <property type="evidence" value="ECO:0007669"/>
    <property type="project" value="UniProtKB-SubCell"/>
</dbReference>
<dbReference type="InterPro" id="IPR007274">
    <property type="entry name" value="Cop_transporter"/>
</dbReference>
<name>A0AAD7G090_9AGAR</name>
<comment type="similarity">
    <text evidence="4">Belongs to the copper transporter (Ctr) (TC 1.A.56) family. SLC31A subfamily.</text>
</comment>
<feature type="transmembrane region" description="Helical" evidence="4">
    <location>
        <begin position="120"/>
        <end position="139"/>
    </location>
</feature>